<protein>
    <submittedName>
        <fullName evidence="1">RCG60664</fullName>
    </submittedName>
</protein>
<dbReference type="EMBL" id="CH473988">
    <property type="protein sequence ID" value="EDL96991.1"/>
    <property type="molecule type" value="Genomic_DNA"/>
</dbReference>
<dbReference type="Proteomes" id="UP000234681">
    <property type="component" value="Chromosome 20"/>
</dbReference>
<gene>
    <name evidence="1" type="ORF">rCG_60664</name>
</gene>
<reference evidence="2" key="1">
    <citation type="submission" date="2005-09" db="EMBL/GenBank/DDBJ databases">
        <authorList>
            <person name="Mural R.J."/>
            <person name="Li P.W."/>
            <person name="Adams M.D."/>
            <person name="Amanatides P.G."/>
            <person name="Baden-Tillson H."/>
            <person name="Barnstead M."/>
            <person name="Chin S.H."/>
            <person name="Dew I."/>
            <person name="Evans C.A."/>
            <person name="Ferriera S."/>
            <person name="Flanigan M."/>
            <person name="Fosler C."/>
            <person name="Glodek A."/>
            <person name="Gu Z."/>
            <person name="Holt R.A."/>
            <person name="Jennings D."/>
            <person name="Kraft C.L."/>
            <person name="Lu F."/>
            <person name="Nguyen T."/>
            <person name="Nusskern D.R."/>
            <person name="Pfannkoch C.M."/>
            <person name="Sitter C."/>
            <person name="Sutton G.G."/>
            <person name="Venter J.C."/>
            <person name="Wang Z."/>
            <person name="Woodage T."/>
            <person name="Zheng X.H."/>
            <person name="Zhong F."/>
        </authorList>
    </citation>
    <scope>NUCLEOTIDE SEQUENCE [LARGE SCALE GENOMIC DNA]</scope>
    <source>
        <strain>BN</strain>
        <strain evidence="2">Sprague-Dawley</strain>
    </source>
</reference>
<evidence type="ECO:0000313" key="1">
    <source>
        <dbReference type="EMBL" id="EDL96991.1"/>
    </source>
</evidence>
<proteinExistence type="predicted"/>
<accession>A6JJX5</accession>
<name>A6JJX5_RAT</name>
<dbReference type="AlphaFoldDB" id="A6JJX5"/>
<evidence type="ECO:0000313" key="2">
    <source>
        <dbReference type="Proteomes" id="UP000234681"/>
    </source>
</evidence>
<organism evidence="1 2">
    <name type="scientific">Rattus norvegicus</name>
    <name type="common">Rat</name>
    <dbReference type="NCBI Taxonomy" id="10116"/>
    <lineage>
        <taxon>Eukaryota</taxon>
        <taxon>Metazoa</taxon>
        <taxon>Chordata</taxon>
        <taxon>Craniata</taxon>
        <taxon>Vertebrata</taxon>
        <taxon>Euteleostomi</taxon>
        <taxon>Mammalia</taxon>
        <taxon>Eutheria</taxon>
        <taxon>Euarchontoglires</taxon>
        <taxon>Glires</taxon>
        <taxon>Rodentia</taxon>
        <taxon>Myomorpha</taxon>
        <taxon>Muroidea</taxon>
        <taxon>Muridae</taxon>
        <taxon>Murinae</taxon>
        <taxon>Rattus</taxon>
    </lineage>
</organism>
<sequence length="67" mass="7427">MRLSFMYVYASSNTLSYRLKKAVASCWGGEDPICPVVGGCVQPAEHLRRGNRLWVHSHLSVGPPALR</sequence>